<organism evidence="2 4">
    <name type="scientific">Thalassospira marina</name>
    <dbReference type="NCBI Taxonomy" id="2048283"/>
    <lineage>
        <taxon>Bacteria</taxon>
        <taxon>Pseudomonadati</taxon>
        <taxon>Pseudomonadota</taxon>
        <taxon>Alphaproteobacteria</taxon>
        <taxon>Rhodospirillales</taxon>
        <taxon>Thalassospiraceae</taxon>
        <taxon>Thalassospira</taxon>
    </lineage>
</organism>
<evidence type="ECO:0000313" key="3">
    <source>
        <dbReference type="Proteomes" id="UP000233458"/>
    </source>
</evidence>
<name>A0A2N3KN00_9PROT</name>
<protein>
    <submittedName>
        <fullName evidence="2">Uncharacterized protein</fullName>
    </submittedName>
</protein>
<evidence type="ECO:0000313" key="1">
    <source>
        <dbReference type="EMBL" id="AUG54506.1"/>
    </source>
</evidence>
<sequence length="63" mass="7001">MATLAFDSAPVARTEPAAAKPKFGWFVNFLEAVRVAQIMQNSPARDHTALINEWRANMLGEKN</sequence>
<dbReference type="KEGG" id="thac:CSC3H3_18650"/>
<accession>A0A2N3KN00</accession>
<evidence type="ECO:0000313" key="2">
    <source>
        <dbReference type="EMBL" id="PKR51900.1"/>
    </source>
</evidence>
<dbReference type="EMBL" id="NWTK01000012">
    <property type="protein sequence ID" value="PKR51900.1"/>
    <property type="molecule type" value="Genomic_DNA"/>
</dbReference>
<keyword evidence="3" id="KW-1185">Reference proteome</keyword>
<dbReference type="Proteomes" id="UP000233597">
    <property type="component" value="Unassembled WGS sequence"/>
</dbReference>
<dbReference type="EMBL" id="CP024199">
    <property type="protein sequence ID" value="AUG54506.1"/>
    <property type="molecule type" value="Genomic_DNA"/>
</dbReference>
<proteinExistence type="predicted"/>
<dbReference type="Proteomes" id="UP000233458">
    <property type="component" value="Chromosome"/>
</dbReference>
<gene>
    <name evidence="2" type="ORF">COO20_17350</name>
    <name evidence="1" type="ORF">CSC3H3_18650</name>
</gene>
<dbReference type="AlphaFoldDB" id="A0A2N3KN00"/>
<evidence type="ECO:0000313" key="4">
    <source>
        <dbReference type="Proteomes" id="UP000233597"/>
    </source>
</evidence>
<reference evidence="1 3" key="2">
    <citation type="submission" date="2017-10" db="EMBL/GenBank/DDBJ databases">
        <title>Biodiversity and function of Thalassospira species in the particle-attached aromatic-hydrocarbon-degrading consortia from the surface seawater of the China South Sea.</title>
        <authorList>
            <person name="Dong C."/>
            <person name="Liu R."/>
            <person name="Shao Z."/>
        </authorList>
    </citation>
    <scope>NUCLEOTIDE SEQUENCE [LARGE SCALE GENOMIC DNA]</scope>
    <source>
        <strain evidence="1 3">CSC3H3</strain>
    </source>
</reference>
<reference evidence="2 4" key="1">
    <citation type="submission" date="2017-09" db="EMBL/GenBank/DDBJ databases">
        <title>Biodiversity and function of Thalassospira species in the particle-attached aromatic-hydrocarbon-degrading consortia from the surface seawater of the South China Sea.</title>
        <authorList>
            <person name="Dong C."/>
            <person name="Liu R."/>
            <person name="Shao Z."/>
        </authorList>
    </citation>
    <scope>NUCLEOTIDE SEQUENCE [LARGE SCALE GENOMIC DNA]</scope>
    <source>
        <strain evidence="2 4">CSC1P2</strain>
    </source>
</reference>